<dbReference type="Gene3D" id="3.40.50.150">
    <property type="entry name" value="Vaccinia Virus protein VP39"/>
    <property type="match status" value="1"/>
</dbReference>
<proteinExistence type="predicted"/>
<dbReference type="EMBL" id="PQXK01000899">
    <property type="protein sequence ID" value="TGO31419.1"/>
    <property type="molecule type" value="Genomic_DNA"/>
</dbReference>
<name>A0A4Z1G8Q0_9HELO</name>
<dbReference type="Proteomes" id="UP000297814">
    <property type="component" value="Unassembled WGS sequence"/>
</dbReference>
<dbReference type="AlphaFoldDB" id="A0A4Z1G8Q0"/>
<evidence type="ECO:0000313" key="1">
    <source>
        <dbReference type="EMBL" id="TGO31419.1"/>
    </source>
</evidence>
<keyword evidence="2" id="KW-1185">Reference proteome</keyword>
<evidence type="ECO:0000313" key="2">
    <source>
        <dbReference type="Proteomes" id="UP000297814"/>
    </source>
</evidence>
<accession>A0A4Z1G8Q0</accession>
<dbReference type="SUPFAM" id="SSF53335">
    <property type="entry name" value="S-adenosyl-L-methionine-dependent methyltransferases"/>
    <property type="match status" value="1"/>
</dbReference>
<gene>
    <name evidence="1" type="ORF">BHYA_0904g00020</name>
</gene>
<evidence type="ECO:0008006" key="3">
    <source>
        <dbReference type="Google" id="ProtNLM"/>
    </source>
</evidence>
<protein>
    <recommendedName>
        <fullName evidence="3">Methyltransferase domain-containing protein</fullName>
    </recommendedName>
</protein>
<sequence>MSASKGLQPSTLPLRHMVQLAHALLPLDSAATRGKVILDVGCGPGQVTEYLRADGGAVAEKEREGGAGGKWGLGGGTGGSMRCAGFDGDGAGWGGEPCVCEFGAFISAAAQEGVAGDEEVFDGWGAGRVYSVEGE</sequence>
<reference evidence="1 2" key="1">
    <citation type="submission" date="2017-12" db="EMBL/GenBank/DDBJ databases">
        <title>Comparative genomics of Botrytis spp.</title>
        <authorList>
            <person name="Valero-Jimenez C.A."/>
            <person name="Tapia P."/>
            <person name="Veloso J."/>
            <person name="Silva-Moreno E."/>
            <person name="Staats M."/>
            <person name="Valdes J.H."/>
            <person name="Van Kan J.A.L."/>
        </authorList>
    </citation>
    <scope>NUCLEOTIDE SEQUENCE [LARGE SCALE GENOMIC DNA]</scope>
    <source>
        <strain evidence="1 2">Bh0001</strain>
    </source>
</reference>
<comment type="caution">
    <text evidence="1">The sequence shown here is derived from an EMBL/GenBank/DDBJ whole genome shotgun (WGS) entry which is preliminary data.</text>
</comment>
<organism evidence="1 2">
    <name type="scientific">Botrytis hyacinthi</name>
    <dbReference type="NCBI Taxonomy" id="278943"/>
    <lineage>
        <taxon>Eukaryota</taxon>
        <taxon>Fungi</taxon>
        <taxon>Dikarya</taxon>
        <taxon>Ascomycota</taxon>
        <taxon>Pezizomycotina</taxon>
        <taxon>Leotiomycetes</taxon>
        <taxon>Helotiales</taxon>
        <taxon>Sclerotiniaceae</taxon>
        <taxon>Botrytis</taxon>
    </lineage>
</organism>
<dbReference type="InterPro" id="IPR029063">
    <property type="entry name" value="SAM-dependent_MTases_sf"/>
</dbReference>